<organism evidence="9 10">
    <name type="scientific">Orbus hercynius</name>
    <dbReference type="NCBI Taxonomy" id="593135"/>
    <lineage>
        <taxon>Bacteria</taxon>
        <taxon>Pseudomonadati</taxon>
        <taxon>Pseudomonadota</taxon>
        <taxon>Gammaproteobacteria</taxon>
        <taxon>Orbales</taxon>
        <taxon>Orbaceae</taxon>
        <taxon>Orbus</taxon>
    </lineage>
</organism>
<dbReference type="PANTHER" id="PTHR30504">
    <property type="entry name" value="GLUCANS BIOSYNTHESIS PROTEIN"/>
    <property type="match status" value="1"/>
</dbReference>
<comment type="similarity">
    <text evidence="3">Belongs to the OpgD/OpgG family.</text>
</comment>
<feature type="signal peptide" evidence="7">
    <location>
        <begin position="1"/>
        <end position="36"/>
    </location>
</feature>
<dbReference type="GO" id="GO:0051274">
    <property type="term" value="P:beta-glucan biosynthetic process"/>
    <property type="evidence" value="ECO:0007669"/>
    <property type="project" value="TreeGrafter"/>
</dbReference>
<comment type="subcellular location">
    <subcellularLocation>
        <location evidence="1">Periplasm</location>
    </subcellularLocation>
</comment>
<dbReference type="RefSeq" id="WP_121144377.1">
    <property type="nucleotide sequence ID" value="NZ_RBWY01000001.1"/>
</dbReference>
<keyword evidence="6" id="KW-0574">Periplasm</keyword>
<dbReference type="InterPro" id="IPR014718">
    <property type="entry name" value="GH-type_carb-bd"/>
</dbReference>
<evidence type="ECO:0000256" key="5">
    <source>
        <dbReference type="ARBA" id="ARBA00022729"/>
    </source>
</evidence>
<dbReference type="Gene3D" id="2.60.40.10">
    <property type="entry name" value="Immunoglobulins"/>
    <property type="match status" value="1"/>
</dbReference>
<dbReference type="Pfam" id="PF04349">
    <property type="entry name" value="MdoG"/>
    <property type="match status" value="1"/>
</dbReference>
<proteinExistence type="inferred from homology"/>
<evidence type="ECO:0000313" key="10">
    <source>
        <dbReference type="Proteomes" id="UP000278542"/>
    </source>
</evidence>
<dbReference type="AlphaFoldDB" id="A0A495RJK4"/>
<evidence type="ECO:0000313" key="9">
    <source>
        <dbReference type="EMBL" id="RKS87484.1"/>
    </source>
</evidence>
<dbReference type="Proteomes" id="UP000278542">
    <property type="component" value="Unassembled WGS sequence"/>
</dbReference>
<evidence type="ECO:0000256" key="1">
    <source>
        <dbReference type="ARBA" id="ARBA00004418"/>
    </source>
</evidence>
<evidence type="ECO:0000256" key="4">
    <source>
        <dbReference type="ARBA" id="ARBA00015376"/>
    </source>
</evidence>
<dbReference type="InterPro" id="IPR007444">
    <property type="entry name" value="Glucan_biosyn_MdoG_C"/>
</dbReference>
<dbReference type="UniPathway" id="UPA00637"/>
<gene>
    <name evidence="9" type="ORF">DES39_0718</name>
</gene>
<dbReference type="GO" id="GO:0003824">
    <property type="term" value="F:catalytic activity"/>
    <property type="evidence" value="ECO:0007669"/>
    <property type="project" value="InterPro"/>
</dbReference>
<dbReference type="PANTHER" id="PTHR30504:SF4">
    <property type="entry name" value="GLUCANS BIOSYNTHESIS PROTEIN G"/>
    <property type="match status" value="1"/>
</dbReference>
<keyword evidence="10" id="KW-1185">Reference proteome</keyword>
<keyword evidence="5 7" id="KW-0732">Signal</keyword>
<dbReference type="FunFam" id="2.70.98.10:FF:000001">
    <property type="entry name" value="Glucans biosynthesis protein G"/>
    <property type="match status" value="1"/>
</dbReference>
<evidence type="ECO:0000256" key="2">
    <source>
        <dbReference type="ARBA" id="ARBA00005001"/>
    </source>
</evidence>
<evidence type="ECO:0000259" key="8">
    <source>
        <dbReference type="Pfam" id="PF04349"/>
    </source>
</evidence>
<dbReference type="EMBL" id="RBWY01000001">
    <property type="protein sequence ID" value="RKS87484.1"/>
    <property type="molecule type" value="Genomic_DNA"/>
</dbReference>
<dbReference type="OrthoDB" id="335750at2"/>
<dbReference type="Gene3D" id="2.70.98.10">
    <property type="match status" value="1"/>
</dbReference>
<dbReference type="GO" id="GO:0030246">
    <property type="term" value="F:carbohydrate binding"/>
    <property type="evidence" value="ECO:0007669"/>
    <property type="project" value="InterPro"/>
</dbReference>
<evidence type="ECO:0000256" key="6">
    <source>
        <dbReference type="ARBA" id="ARBA00022764"/>
    </source>
</evidence>
<dbReference type="InterPro" id="IPR014438">
    <property type="entry name" value="Glucan_biosyn_MdoG/MdoD"/>
</dbReference>
<evidence type="ECO:0000256" key="3">
    <source>
        <dbReference type="ARBA" id="ARBA00009284"/>
    </source>
</evidence>
<dbReference type="InterPro" id="IPR013783">
    <property type="entry name" value="Ig-like_fold"/>
</dbReference>
<dbReference type="PIRSF" id="PIRSF006281">
    <property type="entry name" value="MdoG"/>
    <property type="match status" value="1"/>
</dbReference>
<name>A0A495RJK4_9GAMM</name>
<comment type="caution">
    <text evidence="9">The sequence shown here is derived from an EMBL/GenBank/DDBJ whole genome shotgun (WGS) entry which is preliminary data.</text>
</comment>
<dbReference type="SUPFAM" id="SSF81296">
    <property type="entry name" value="E set domains"/>
    <property type="match status" value="1"/>
</dbReference>
<feature type="domain" description="Glucan biosynthesis periplasmic MdoG C-terminal" evidence="8">
    <location>
        <begin position="37"/>
        <end position="524"/>
    </location>
</feature>
<protein>
    <recommendedName>
        <fullName evidence="4">Glucans biosynthesis protein G</fullName>
    </recommendedName>
</protein>
<dbReference type="InterPro" id="IPR014756">
    <property type="entry name" value="Ig_E-set"/>
</dbReference>
<comment type="pathway">
    <text evidence="2">Glycan metabolism; osmoregulated periplasmic glucan (OPG) biosynthesis.</text>
</comment>
<dbReference type="SUPFAM" id="SSF74650">
    <property type="entry name" value="Galactose mutarotase-like"/>
    <property type="match status" value="1"/>
</dbReference>
<feature type="chain" id="PRO_5019743490" description="Glucans biosynthesis protein G" evidence="7">
    <location>
        <begin position="37"/>
        <end position="528"/>
    </location>
</feature>
<dbReference type="InterPro" id="IPR011013">
    <property type="entry name" value="Gal_mutarotase_sf_dom"/>
</dbReference>
<reference evidence="9 10" key="1">
    <citation type="submission" date="2018-10" db="EMBL/GenBank/DDBJ databases">
        <title>Genomic Encyclopedia of Type Strains, Phase IV (KMG-IV): sequencing the most valuable type-strain genomes for metagenomic binning, comparative biology and taxonomic classification.</title>
        <authorList>
            <person name="Goeker M."/>
        </authorList>
    </citation>
    <scope>NUCLEOTIDE SEQUENCE [LARGE SCALE GENOMIC DNA]</scope>
    <source>
        <strain evidence="9 10">DSM 22228</strain>
    </source>
</reference>
<accession>A0A495RJK4</accession>
<sequence length="528" mass="60321">MTAPTINKFINLLTKKILKTVSITLCLLIISGQTQAFSLQNVVDKAKALSEKGYSEPQSDLPDALKKLSFMDYQKINFNHDKTYWKQEKLPFRLEFYHQGMYFDKPVKINEIINDKVKEIRYSSDYFDTSAIGQAEAKASQLGFAGFKVQFPINNPQKMDDEIFSALGASYFRAIGKNQTYGLSARGLAIDTGLMTGEEFPHFTEFWIEKPKLKQKQLVIYALLDSPSVTGAYKITLQPNVDMVVDVEAKIFFRKKVEKLGIAPLTSMFLFGKNQPSDITNYRPELHDSNGLSILTADDKWIWRPLNNPEKLSFSLFTMDNPKGFGLIQRDKSFDNYQDLDDHYEKRPSAWIEPENNWGKGHVELIEIPTADETNDNIVSFWVPEKQYQAGDELAVKYKITYTLNEQNRYPNGVARVKETLYSLGDEKQVNLVRKLDGSYSYVIDFVGKNLAKLPANQSIKPAINISENGELVSSRLVYNPVYKGWRLILQFKVKSANKPTEIYVSLVTDDGKNQQLTETWNAQYPAQ</sequence>
<evidence type="ECO:0000256" key="7">
    <source>
        <dbReference type="SAM" id="SignalP"/>
    </source>
</evidence>
<dbReference type="GO" id="GO:0030288">
    <property type="term" value="C:outer membrane-bounded periplasmic space"/>
    <property type="evidence" value="ECO:0007669"/>
    <property type="project" value="TreeGrafter"/>
</dbReference>